<dbReference type="GO" id="GO:0004803">
    <property type="term" value="F:transposase activity"/>
    <property type="evidence" value="ECO:0007669"/>
    <property type="project" value="InterPro"/>
</dbReference>
<dbReference type="InterPro" id="IPR002686">
    <property type="entry name" value="Transposase_17"/>
</dbReference>
<evidence type="ECO:0000313" key="2">
    <source>
        <dbReference type="EMBL" id="RUS96852.1"/>
    </source>
</evidence>
<dbReference type="InterPro" id="IPR052715">
    <property type="entry name" value="RAYT_transposase"/>
</dbReference>
<dbReference type="SMART" id="SM01321">
    <property type="entry name" value="Y1_Tnp"/>
    <property type="match status" value="1"/>
</dbReference>
<dbReference type="PANTHER" id="PTHR36966:SF1">
    <property type="entry name" value="REP-ASSOCIATED TYROSINE TRANSPOSASE"/>
    <property type="match status" value="1"/>
</dbReference>
<feature type="domain" description="Transposase IS200-like" evidence="1">
    <location>
        <begin position="1"/>
        <end position="124"/>
    </location>
</feature>
<organism evidence="2 3">
    <name type="scientific">Trichormus variabilis SAG 1403-4b</name>
    <dbReference type="NCBI Taxonomy" id="447716"/>
    <lineage>
        <taxon>Bacteria</taxon>
        <taxon>Bacillati</taxon>
        <taxon>Cyanobacteriota</taxon>
        <taxon>Cyanophyceae</taxon>
        <taxon>Nostocales</taxon>
        <taxon>Nostocaceae</taxon>
        <taxon>Trichormus</taxon>
    </lineage>
</organism>
<proteinExistence type="predicted"/>
<dbReference type="EMBL" id="RSCM01000006">
    <property type="protein sequence ID" value="RUS96852.1"/>
    <property type="molecule type" value="Genomic_DNA"/>
</dbReference>
<name>A0A3S1AA18_ANAVA</name>
<dbReference type="GO" id="GO:0043565">
    <property type="term" value="F:sequence-specific DNA binding"/>
    <property type="evidence" value="ECO:0007669"/>
    <property type="project" value="TreeGrafter"/>
</dbReference>
<dbReference type="Gene3D" id="3.30.70.1290">
    <property type="entry name" value="Transposase IS200-like"/>
    <property type="match status" value="1"/>
</dbReference>
<evidence type="ECO:0000313" key="3">
    <source>
        <dbReference type="Proteomes" id="UP000276103"/>
    </source>
</evidence>
<dbReference type="SUPFAM" id="SSF143422">
    <property type="entry name" value="Transposase IS200-like"/>
    <property type="match status" value="1"/>
</dbReference>
<dbReference type="PANTHER" id="PTHR36966">
    <property type="entry name" value="REP-ASSOCIATED TYROSINE TRANSPOSASE"/>
    <property type="match status" value="1"/>
</dbReference>
<comment type="caution">
    <text evidence="2">The sequence shown here is derived from an EMBL/GenBank/DDBJ whole genome shotgun (WGS) entry which is preliminary data.</text>
</comment>
<sequence length="145" mass="17197">MKFTVRGFIVYEFWLKIPHHFPNVELDQFVIMPNHIHGIIVINDELLDKHDSKGGDDTKGGETPPLRKKITLGQIIAYYKYQTTKIINKIDETPGLRIWQRNYYDRIIRHQKILDIARQYIFQNPLRWDKDPNNPCRGGVSPPWE</sequence>
<dbReference type="GO" id="GO:0006313">
    <property type="term" value="P:DNA transposition"/>
    <property type="evidence" value="ECO:0007669"/>
    <property type="project" value="InterPro"/>
</dbReference>
<dbReference type="InterPro" id="IPR036515">
    <property type="entry name" value="Transposase_17_sf"/>
</dbReference>
<dbReference type="AlphaFoldDB" id="A0A3S1AA18"/>
<accession>A0A3S1AA18</accession>
<reference evidence="2 3" key="1">
    <citation type="journal article" date="2019" name="Genome Biol. Evol.">
        <title>Day and night: Metabolic profiles and evolutionary relationships of six axenic non-marine cyanobacteria.</title>
        <authorList>
            <person name="Will S.E."/>
            <person name="Henke P."/>
            <person name="Boedeker C."/>
            <person name="Huang S."/>
            <person name="Brinkmann H."/>
            <person name="Rohde M."/>
            <person name="Jarek M."/>
            <person name="Friedl T."/>
            <person name="Seufert S."/>
            <person name="Schumacher M."/>
            <person name="Overmann J."/>
            <person name="Neumann-Schaal M."/>
            <person name="Petersen J."/>
        </authorList>
    </citation>
    <scope>NUCLEOTIDE SEQUENCE [LARGE SCALE GENOMIC DNA]</scope>
    <source>
        <strain evidence="2 3">SAG 1403-4b</strain>
    </source>
</reference>
<protein>
    <recommendedName>
        <fullName evidence="1">Transposase IS200-like domain-containing protein</fullName>
    </recommendedName>
</protein>
<evidence type="ECO:0000259" key="1">
    <source>
        <dbReference type="SMART" id="SM01321"/>
    </source>
</evidence>
<dbReference type="Proteomes" id="UP000276103">
    <property type="component" value="Unassembled WGS sequence"/>
</dbReference>
<gene>
    <name evidence="2" type="ORF">DSM107003_22580</name>
</gene>
<keyword evidence="3" id="KW-1185">Reference proteome</keyword>